<gene>
    <name evidence="1" type="ORF">N7496_001527</name>
</gene>
<sequence>MATTASIPKNDFRDEKYSKLESHFIGLDKNDVYAYSKALLSRAEFKPIFDPWVESVKTPFSGITTDGTKIEGVYKLEENRAPTDEMVAAANLVLEVLTPEERARVTGDLDAEHWRKWSNPEFIFFNDCGLRLDHGVKKETIDVILGLLRASLSQKGYEKVQAGLVTNEFLGDLINLPKILNRWSYFFMLHGTPSTTEPWGFTWHGHHVCVNVFVVGKQMVIGPCFIGAEPNVIDEGPHKGTFLLQEEEVTGLQLMQSLTPEQAKIAVLYPEMDGELLPKWRYNPADQRHLAGAYQDNRQIPYEGINCSELNDTQQALLWTVIESFQNILPEEPRKQRMAEVRAYLAETFFCWIGRYGDDDPFYYRIQSPVILLEFDHHSGLALDSERKPVKHHIHTIQRLPNGNDYGREVIRLFRESR</sequence>
<comment type="caution">
    <text evidence="1">The sequence shown here is derived from an EMBL/GenBank/DDBJ whole genome shotgun (WGS) entry which is preliminary data.</text>
</comment>
<reference evidence="1" key="2">
    <citation type="journal article" date="2023" name="IMA Fungus">
        <title>Comparative genomic study of the Penicillium genus elucidates a diverse pangenome and 15 lateral gene transfer events.</title>
        <authorList>
            <person name="Petersen C."/>
            <person name="Sorensen T."/>
            <person name="Nielsen M.R."/>
            <person name="Sondergaard T.E."/>
            <person name="Sorensen J.L."/>
            <person name="Fitzpatrick D.A."/>
            <person name="Frisvad J.C."/>
            <person name="Nielsen K.L."/>
        </authorList>
    </citation>
    <scope>NUCLEOTIDE SEQUENCE</scope>
    <source>
        <strain evidence="1">IBT 29864</strain>
    </source>
</reference>
<protein>
    <recommendedName>
        <fullName evidence="3">DUF3500 domain-containing protein</fullName>
    </recommendedName>
</protein>
<proteinExistence type="predicted"/>
<dbReference type="GeneID" id="81433635"/>
<dbReference type="InterPro" id="IPR021889">
    <property type="entry name" value="DUF3500"/>
</dbReference>
<dbReference type="OrthoDB" id="4539697at2759"/>
<dbReference type="AlphaFoldDB" id="A0A9W9VWI2"/>
<reference evidence="1" key="1">
    <citation type="submission" date="2022-11" db="EMBL/GenBank/DDBJ databases">
        <authorList>
            <person name="Petersen C."/>
        </authorList>
    </citation>
    <scope>NUCLEOTIDE SEQUENCE</scope>
    <source>
        <strain evidence="1">IBT 29864</strain>
    </source>
</reference>
<dbReference type="PANTHER" id="PTHR37489:SF1">
    <property type="entry name" value="DUF3500 DOMAIN-CONTAINING PROTEIN"/>
    <property type="match status" value="1"/>
</dbReference>
<dbReference type="PANTHER" id="PTHR37489">
    <property type="entry name" value="DUF3500 DOMAIN-CONTAINING PROTEIN"/>
    <property type="match status" value="1"/>
</dbReference>
<dbReference type="RefSeq" id="XP_056561187.1">
    <property type="nucleotide sequence ID" value="XM_056694458.1"/>
</dbReference>
<name>A0A9W9VWI2_9EURO</name>
<accession>A0A9W9VWI2</accession>
<dbReference type="Pfam" id="PF12006">
    <property type="entry name" value="DUF3500"/>
    <property type="match status" value="1"/>
</dbReference>
<organism evidence="1 2">
    <name type="scientific">Penicillium cataractarum</name>
    <dbReference type="NCBI Taxonomy" id="2100454"/>
    <lineage>
        <taxon>Eukaryota</taxon>
        <taxon>Fungi</taxon>
        <taxon>Dikarya</taxon>
        <taxon>Ascomycota</taxon>
        <taxon>Pezizomycotina</taxon>
        <taxon>Eurotiomycetes</taxon>
        <taxon>Eurotiomycetidae</taxon>
        <taxon>Eurotiales</taxon>
        <taxon>Aspergillaceae</taxon>
        <taxon>Penicillium</taxon>
    </lineage>
</organism>
<evidence type="ECO:0008006" key="3">
    <source>
        <dbReference type="Google" id="ProtNLM"/>
    </source>
</evidence>
<evidence type="ECO:0000313" key="2">
    <source>
        <dbReference type="Proteomes" id="UP001147782"/>
    </source>
</evidence>
<dbReference type="Proteomes" id="UP001147782">
    <property type="component" value="Unassembled WGS sequence"/>
</dbReference>
<keyword evidence="2" id="KW-1185">Reference proteome</keyword>
<dbReference type="EMBL" id="JAPZBS010000001">
    <property type="protein sequence ID" value="KAJ5390459.1"/>
    <property type="molecule type" value="Genomic_DNA"/>
</dbReference>
<evidence type="ECO:0000313" key="1">
    <source>
        <dbReference type="EMBL" id="KAJ5390459.1"/>
    </source>
</evidence>